<name>A0A8E2USR2_9BURK</name>
<dbReference type="Proteomes" id="UP000237686">
    <property type="component" value="Unassembled WGS sequence"/>
</dbReference>
<comment type="caution">
    <text evidence="2">The sequence shown here is derived from an EMBL/GenBank/DDBJ whole genome shotgun (WGS) entry which is preliminary data.</text>
</comment>
<evidence type="ECO:0000313" key="2">
    <source>
        <dbReference type="EMBL" id="PRF25535.1"/>
    </source>
</evidence>
<evidence type="ECO:0000313" key="3">
    <source>
        <dbReference type="Proteomes" id="UP000237686"/>
    </source>
</evidence>
<protein>
    <submittedName>
        <fullName evidence="2">Uncharacterized protein</fullName>
    </submittedName>
</protein>
<gene>
    <name evidence="2" type="ORF">C6P98_08810</name>
</gene>
<reference evidence="2 3" key="1">
    <citation type="submission" date="2018-03" db="EMBL/GenBank/DDBJ databases">
        <authorList>
            <person name="Nguyen K."/>
            <person name="Fouts D."/>
            <person name="Sutton G."/>
        </authorList>
    </citation>
    <scope>NUCLEOTIDE SEQUENCE [LARGE SCALE GENOMIC DNA]</scope>
    <source>
        <strain evidence="2 3">AU17135</strain>
    </source>
</reference>
<dbReference type="EMBL" id="PVFZ01000026">
    <property type="protein sequence ID" value="PRF25535.1"/>
    <property type="molecule type" value="Genomic_DNA"/>
</dbReference>
<proteinExistence type="predicted"/>
<dbReference type="AlphaFoldDB" id="A0A8E2USR2"/>
<organism evidence="2 3">
    <name type="scientific">Burkholderia multivorans</name>
    <dbReference type="NCBI Taxonomy" id="87883"/>
    <lineage>
        <taxon>Bacteria</taxon>
        <taxon>Pseudomonadati</taxon>
        <taxon>Pseudomonadota</taxon>
        <taxon>Betaproteobacteria</taxon>
        <taxon>Burkholderiales</taxon>
        <taxon>Burkholderiaceae</taxon>
        <taxon>Burkholderia</taxon>
        <taxon>Burkholderia cepacia complex</taxon>
    </lineage>
</organism>
<feature type="region of interest" description="Disordered" evidence="1">
    <location>
        <begin position="1"/>
        <end position="39"/>
    </location>
</feature>
<sequence>MALRLDRRVRPRRRASPISFDRRTPPRAGSAAAAADPCARMARRHPGDVRSCCEAATQIVRNSHITRSHFTRR</sequence>
<evidence type="ECO:0000256" key="1">
    <source>
        <dbReference type="SAM" id="MobiDB-lite"/>
    </source>
</evidence>
<accession>A0A8E2USR2</accession>
<feature type="compositionally biased region" description="Low complexity" evidence="1">
    <location>
        <begin position="26"/>
        <end position="39"/>
    </location>
</feature>